<sequence>MPSISFDAYLKSIQNNLQKGSERSHYPALKDLLDDSEKGIDAVIEEKGNKAGIPDFTVRRRELLVGYVEAKEVGRDLDQIEKSEQLQRYIEAFPNLVLTNYLEFRWYVNGKRRQKEILANRSENKLQATATEKIVALLDQFINYTGEIISSPEDLARQMARLTKAIRLATTTALEGERKDGELHQLKQGFSEVLLPDLNDADFADMYAQTISYGLFAARVGHAQNPGGEPFTRRTAGTYIPATNPFLKRLFNTIVETDALSQIDWAIDDLVQLLSQVDMGSILENFGQRTRQEDPVVHFYETFLAAYNAALRKSRGVYYTPEPVVSFIVRSVDAILKDRFDLPLGLADNAKDPITQKPKVQILDPATGTGTFLYEVVKQIYRNLEEIGMANQWDSYVQDNLLNRLFGFELLMAPYAIAHLKLGLELQELGYKFKGKQRLGIYLTNTLDEAMKKSEILFGQFVAQEANEASTVKRDTPVMVVLGNPPYSGHSANKSEWIAGLVQDYYYVDGLPLGERNSKWLQDDYVKFIRFGQWRVSETGYGVLAFVTNHGYLDNPTFRGMRQNLMQTFTDIYILDLHGNSKKKEVSPDGSPDQNVFDIQQGVSIGIFVKEPGKDTPAKVHHAELWGDRASKYESLNLLDINEVEWKAIEPQSSFYLFCPQDRNLLEEYDEGWKITDILPVHSVGIVTARDHLTIKWSSQEVETTVEDFVSLPIEEARKKYELGDDARDWKVSLAQEDIRRNSIQSSNIVPIFYRPFDKRYTYYTGQTRGFICMPRPEVMRHILAGNNMALITSRLTKGETFAHVQVASNIVEVICMSPKTSNNGFVFPLYQYPDTSHQQGNLFVDKSPNLSSDFLNVVRKKLGYIPTPEAIFYYIYAIFHSPTYRQRYAEFLKIDFPRVPLTSNDQLFKDLGAKGQALVDLHLMKSKKLNKLITKMNGDGDNAVTEVTYKPAEQRIYINKTRYFEGIASEVWEFKIGGYQVLDKWLKDRKKAKRTLSFDDVLHYQKVVVALKETMQLMVEIDQLIPGFPIE</sequence>
<evidence type="ECO:0000259" key="5">
    <source>
        <dbReference type="Pfam" id="PF02384"/>
    </source>
</evidence>
<keyword evidence="2" id="KW-0489">Methyltransferase</keyword>
<evidence type="ECO:0000256" key="2">
    <source>
        <dbReference type="ARBA" id="ARBA00022603"/>
    </source>
</evidence>
<comment type="caution">
    <text evidence="7">The sequence shown here is derived from an EMBL/GenBank/DDBJ whole genome shotgun (WGS) entry which is preliminary data.</text>
</comment>
<dbReference type="Proteomes" id="UP001384579">
    <property type="component" value="Unassembled WGS sequence"/>
</dbReference>
<dbReference type="PANTHER" id="PTHR33841:SF1">
    <property type="entry name" value="DNA METHYLTRANSFERASE A"/>
    <property type="match status" value="1"/>
</dbReference>
<dbReference type="PRINTS" id="PR00507">
    <property type="entry name" value="N12N6MTFRASE"/>
</dbReference>
<accession>A0ABU8YST3</accession>
<evidence type="ECO:0000259" key="6">
    <source>
        <dbReference type="Pfam" id="PF18135"/>
    </source>
</evidence>
<dbReference type="Pfam" id="PF18135">
    <property type="entry name" value="Type_ISP_C"/>
    <property type="match status" value="1"/>
</dbReference>
<dbReference type="InterPro" id="IPR029063">
    <property type="entry name" value="SAM-dependent_MTases_sf"/>
</dbReference>
<evidence type="ECO:0000256" key="3">
    <source>
        <dbReference type="ARBA" id="ARBA00022679"/>
    </source>
</evidence>
<dbReference type="InterPro" id="IPR050953">
    <property type="entry name" value="N4_N6_ade-DNA_methylase"/>
</dbReference>
<evidence type="ECO:0000313" key="7">
    <source>
        <dbReference type="EMBL" id="MEK0187522.1"/>
    </source>
</evidence>
<dbReference type="InterPro" id="IPR003356">
    <property type="entry name" value="DNA_methylase_A-5"/>
</dbReference>
<protein>
    <recommendedName>
        <fullName evidence="1">site-specific DNA-methyltransferase (adenine-specific)</fullName>
        <ecNumber evidence="1">2.1.1.72</ecNumber>
    </recommendedName>
</protein>
<dbReference type="RefSeq" id="WP_340521136.1">
    <property type="nucleotide sequence ID" value="NZ_JBBLXS010000375.1"/>
</dbReference>
<reference evidence="7 8" key="1">
    <citation type="journal article" date="2020" name="Harmful Algae">
        <title>Molecular and morphological characterization of a novel dihydroanatoxin-a producing Microcoleus species (cyanobacteria) from the Russian River, California, USA.</title>
        <authorList>
            <person name="Conklin K.Y."/>
            <person name="Stancheva R."/>
            <person name="Otten T.G."/>
            <person name="Fadness R."/>
            <person name="Boyer G.L."/>
            <person name="Read B."/>
            <person name="Zhang X."/>
            <person name="Sheath R.G."/>
        </authorList>
    </citation>
    <scope>NUCLEOTIDE SEQUENCE [LARGE SCALE GENOMIC DNA]</scope>
    <source>
        <strain evidence="7 8">PTRS2</strain>
    </source>
</reference>
<dbReference type="InterPro" id="IPR041635">
    <property type="entry name" value="Type_ISP_LLaBIII_C"/>
</dbReference>
<keyword evidence="8" id="KW-1185">Reference proteome</keyword>
<organism evidence="7 8">
    <name type="scientific">Microcoleus anatoxicus PTRS2</name>
    <dbReference type="NCBI Taxonomy" id="2705321"/>
    <lineage>
        <taxon>Bacteria</taxon>
        <taxon>Bacillati</taxon>
        <taxon>Cyanobacteriota</taxon>
        <taxon>Cyanophyceae</taxon>
        <taxon>Oscillatoriophycideae</taxon>
        <taxon>Oscillatoriales</taxon>
        <taxon>Microcoleaceae</taxon>
        <taxon>Microcoleus</taxon>
        <taxon>Microcoleus anatoxicus</taxon>
    </lineage>
</organism>
<evidence type="ECO:0000256" key="1">
    <source>
        <dbReference type="ARBA" id="ARBA00011900"/>
    </source>
</evidence>
<gene>
    <name evidence="7" type="ORF">WMG39_22085</name>
</gene>
<comment type="catalytic activity">
    <reaction evidence="4">
        <text>a 2'-deoxyadenosine in DNA + S-adenosyl-L-methionine = an N(6)-methyl-2'-deoxyadenosine in DNA + S-adenosyl-L-homocysteine + H(+)</text>
        <dbReference type="Rhea" id="RHEA:15197"/>
        <dbReference type="Rhea" id="RHEA-COMP:12418"/>
        <dbReference type="Rhea" id="RHEA-COMP:12419"/>
        <dbReference type="ChEBI" id="CHEBI:15378"/>
        <dbReference type="ChEBI" id="CHEBI:57856"/>
        <dbReference type="ChEBI" id="CHEBI:59789"/>
        <dbReference type="ChEBI" id="CHEBI:90615"/>
        <dbReference type="ChEBI" id="CHEBI:90616"/>
        <dbReference type="EC" id="2.1.1.72"/>
    </reaction>
</comment>
<evidence type="ECO:0000256" key="4">
    <source>
        <dbReference type="ARBA" id="ARBA00047942"/>
    </source>
</evidence>
<dbReference type="Gene3D" id="3.40.50.150">
    <property type="entry name" value="Vaccinia Virus protein VP39"/>
    <property type="match status" value="1"/>
</dbReference>
<name>A0ABU8YST3_9CYAN</name>
<dbReference type="Pfam" id="PF02384">
    <property type="entry name" value="N6_Mtase"/>
    <property type="match status" value="1"/>
</dbReference>
<proteinExistence type="predicted"/>
<dbReference type="SUPFAM" id="SSF53335">
    <property type="entry name" value="S-adenosyl-L-methionine-dependent methyltransferases"/>
    <property type="match status" value="1"/>
</dbReference>
<keyword evidence="3" id="KW-0808">Transferase</keyword>
<evidence type="ECO:0000313" key="8">
    <source>
        <dbReference type="Proteomes" id="UP001384579"/>
    </source>
</evidence>
<feature type="domain" description="DNA methylase adenine-specific" evidence="5">
    <location>
        <begin position="292"/>
        <end position="510"/>
    </location>
</feature>
<dbReference type="PANTHER" id="PTHR33841">
    <property type="entry name" value="DNA METHYLTRANSFERASE YEEA-RELATED"/>
    <property type="match status" value="1"/>
</dbReference>
<dbReference type="EC" id="2.1.1.72" evidence="1"/>
<feature type="domain" description="Type ISP restriction-modification enzyme LLaBIII C-terminal specificity" evidence="6">
    <location>
        <begin position="677"/>
        <end position="1019"/>
    </location>
</feature>
<dbReference type="EMBL" id="JBBLXS010000375">
    <property type="protein sequence ID" value="MEK0187522.1"/>
    <property type="molecule type" value="Genomic_DNA"/>
</dbReference>